<dbReference type="EMBL" id="BAAFGK010000004">
    <property type="protein sequence ID" value="GAB0057902.1"/>
    <property type="molecule type" value="Genomic_DNA"/>
</dbReference>
<gene>
    <name evidence="1" type="ORF">SIID45300_02236</name>
</gene>
<evidence type="ECO:0000313" key="2">
    <source>
        <dbReference type="Proteomes" id="UP001628193"/>
    </source>
</evidence>
<evidence type="ECO:0000313" key="1">
    <source>
        <dbReference type="EMBL" id="GAB0057902.1"/>
    </source>
</evidence>
<evidence type="ECO:0008006" key="3">
    <source>
        <dbReference type="Google" id="ProtNLM"/>
    </source>
</evidence>
<keyword evidence="2" id="KW-1185">Reference proteome</keyword>
<dbReference type="RefSeq" id="WP_420905588.1">
    <property type="nucleotide sequence ID" value="NZ_BAAFGK010000004.1"/>
</dbReference>
<protein>
    <recommendedName>
        <fullName evidence="3">Orc1-like AAA ATPase domain-containing protein</fullName>
    </recommendedName>
</protein>
<dbReference type="Proteomes" id="UP001628193">
    <property type="component" value="Unassembled WGS sequence"/>
</dbReference>
<proteinExistence type="predicted"/>
<accession>A0ABQ0CAI0</accession>
<reference evidence="1 2" key="1">
    <citation type="submission" date="2024-05" db="EMBL/GenBank/DDBJ databases">
        <authorList>
            <consortium name="Candidatus Magnetaquicoccaceae bacterium FCR-1 genome sequencing consortium"/>
            <person name="Shimoshige H."/>
            <person name="Shimamura S."/>
            <person name="Taoka A."/>
            <person name="Kobayashi H."/>
            <person name="Maekawa T."/>
        </authorList>
    </citation>
    <scope>NUCLEOTIDE SEQUENCE [LARGE SCALE GENOMIC DNA]</scope>
    <source>
        <strain evidence="1 2">FCR-1</strain>
    </source>
</reference>
<name>A0ABQ0CAI0_9PROT</name>
<organism evidence="1 2">
    <name type="scientific">Candidatus Magnetaquiglobus chichijimensis</name>
    <dbReference type="NCBI Taxonomy" id="3141448"/>
    <lineage>
        <taxon>Bacteria</taxon>
        <taxon>Pseudomonadati</taxon>
        <taxon>Pseudomonadota</taxon>
        <taxon>Magnetococcia</taxon>
        <taxon>Magnetococcales</taxon>
        <taxon>Candidatus Magnetaquicoccaceae</taxon>
        <taxon>Candidatus Magnetaquiglobus</taxon>
    </lineage>
</organism>
<sequence length="323" mass="36536">MKAERLRERLTRDNPLASVAAGSPWERVGVDVPAINRIPFEGVMRLFQQIGRTPGELLAALILGEVGNGKSHLLARLRQFCQQGTQAGAFVLVTPPENGATPFRYLLREIADCLRHPPEETEQLSYWHHLAARLIIESQERNRSPEQKTIKIRQLLKAMRQGKGSPAKWWQQVRTAPFLDRLPPESFDLAEVLVRWLPSSSEGRREAMAWLRGDALVGNILPTRLDRSEASLEAIEEQARALLIGLGSLLGHLHRPLLICFDRLEDLRTPSQHAAMDILLTFLVDRMVAALPVVLARGEFWETLRLERWNAQTVAVWRATASR</sequence>
<reference evidence="1 2" key="2">
    <citation type="submission" date="2024-09" db="EMBL/GenBank/DDBJ databases">
        <title>Draft genome sequence of Candidatus Magnetaquicoccaceae bacterium FCR-1.</title>
        <authorList>
            <person name="Shimoshige H."/>
            <person name="Shimamura S."/>
            <person name="Taoka A."/>
            <person name="Kobayashi H."/>
            <person name="Maekawa T."/>
        </authorList>
    </citation>
    <scope>NUCLEOTIDE SEQUENCE [LARGE SCALE GENOMIC DNA]</scope>
    <source>
        <strain evidence="1 2">FCR-1</strain>
    </source>
</reference>
<comment type="caution">
    <text evidence="1">The sequence shown here is derived from an EMBL/GenBank/DDBJ whole genome shotgun (WGS) entry which is preliminary data.</text>
</comment>